<sequence>MNGDNNNGDDLPPCRVLFRSKEGIEVFSIQSNRDRESSNNADAAKKNGRNFLLKGETTFQAFLPDGSAALVHRPNKGIFKVDLSGGDDDDDDDDDNKVSSNDNEKNNTPFFENTSRVQIIDVSPKGNFLLTWERAAANSDETENNLKIWNTSTGECVTGFRKKSINRSSWPYVQWTHDEKFAFLLTTNEIRIYNGSFSELAETRFIDKIRIPGIDSMSLPSCAASADGGVAVMGKILFAAFIAKDKNKPSRASLYEYPPATVVSPSSPTPYPSIASKSLFQAEEMTVHWSPRGDVALIALQSSVDNTGESYYGSSSLYLMSQQTDAIAVPLPQDGPILDVAWMPNAERPPCFAVAAGRMPSMASLHNGRDGKATFLFGNRHQNTVSWAPHGRFVNLAGFGNLAGGMTFWDKNKGKQIPPANPIVASCTVGYGWSPDSRLFVVSTTSPRMNVSNGVHVYRYNGDKVNTVPWNNDNYLPDRLLQATFIPAKPDIVYPDRPQSPTLKDLGTGPDAAATSSGIAAAPKPTGRYIPPSQRARAGRGGNSLADRIKAEKDGKMLGAQKVTNNNSAIKRGVVGQAGKVVVGLAPPEQKEGKSKSALRREKLQQKKREEEAQKELEAKIAAEQKDPVDPVKRAKKINKILRQVDELKQKDPSELNEDQIKKIASEQELREELSKLKL</sequence>
<feature type="compositionally biased region" description="Acidic residues" evidence="8">
    <location>
        <begin position="85"/>
        <end position="95"/>
    </location>
</feature>
<dbReference type="Gene3D" id="2.130.10.10">
    <property type="entry name" value="YVTN repeat-like/Quinoprotein amine dehydrogenase"/>
    <property type="match status" value="1"/>
</dbReference>
<evidence type="ECO:0000256" key="8">
    <source>
        <dbReference type="SAM" id="MobiDB-lite"/>
    </source>
</evidence>
<reference evidence="10 11" key="1">
    <citation type="submission" date="2016-09" db="EMBL/GenBank/DDBJ databases">
        <title>Extensive genetic diversity and differential bi-allelic expression allows diatom success in the polar Southern Ocean.</title>
        <authorList>
            <consortium name="DOE Joint Genome Institute"/>
            <person name="Mock T."/>
            <person name="Otillar R.P."/>
            <person name="Strauss J."/>
            <person name="Dupont C."/>
            <person name="Frickenhaus S."/>
            <person name="Maumus F."/>
            <person name="Mcmullan M."/>
            <person name="Sanges R."/>
            <person name="Schmutz J."/>
            <person name="Toseland A."/>
            <person name="Valas R."/>
            <person name="Veluchamy A."/>
            <person name="Ward B.J."/>
            <person name="Allen A."/>
            <person name="Barry K."/>
            <person name="Falciatore A."/>
            <person name="Ferrante M."/>
            <person name="Fortunato A.E."/>
            <person name="Gloeckner G."/>
            <person name="Gruber A."/>
            <person name="Hipkin R."/>
            <person name="Janech M."/>
            <person name="Kroth P."/>
            <person name="Leese F."/>
            <person name="Lindquist E."/>
            <person name="Lyon B.R."/>
            <person name="Martin J."/>
            <person name="Mayer C."/>
            <person name="Parker M."/>
            <person name="Quesneville H."/>
            <person name="Raymond J."/>
            <person name="Uhlig C."/>
            <person name="Valentin K.U."/>
            <person name="Worden A.Z."/>
            <person name="Armbrust E.V."/>
            <person name="Bowler C."/>
            <person name="Green B."/>
            <person name="Moulton V."/>
            <person name="Van Oosterhout C."/>
            <person name="Grigoriev I."/>
        </authorList>
    </citation>
    <scope>NUCLEOTIDE SEQUENCE [LARGE SCALE GENOMIC DNA]</scope>
    <source>
        <strain evidence="10 11">CCMP1102</strain>
    </source>
</reference>
<feature type="compositionally biased region" description="Low complexity" evidence="8">
    <location>
        <begin position="512"/>
        <end position="522"/>
    </location>
</feature>
<comment type="similarity">
    <text evidence="1">Belongs to the WD repeat EIF2A family.</text>
</comment>
<evidence type="ECO:0000256" key="1">
    <source>
        <dbReference type="ARBA" id="ARBA00009573"/>
    </source>
</evidence>
<organism evidence="10 11">
    <name type="scientific">Fragilariopsis cylindrus CCMP1102</name>
    <dbReference type="NCBI Taxonomy" id="635003"/>
    <lineage>
        <taxon>Eukaryota</taxon>
        <taxon>Sar</taxon>
        <taxon>Stramenopiles</taxon>
        <taxon>Ochrophyta</taxon>
        <taxon>Bacillariophyta</taxon>
        <taxon>Bacillariophyceae</taxon>
        <taxon>Bacillariophycidae</taxon>
        <taxon>Bacillariales</taxon>
        <taxon>Bacillariaceae</taxon>
        <taxon>Fragilariopsis</taxon>
    </lineage>
</organism>
<dbReference type="Pfam" id="PF08662">
    <property type="entry name" value="eIF2A"/>
    <property type="match status" value="1"/>
</dbReference>
<keyword evidence="5" id="KW-0677">Repeat</keyword>
<feature type="domain" description="Translation initiation factor beta propellor-like" evidence="9">
    <location>
        <begin position="277"/>
        <end position="471"/>
    </location>
</feature>
<evidence type="ECO:0000313" key="11">
    <source>
        <dbReference type="Proteomes" id="UP000095751"/>
    </source>
</evidence>
<feature type="compositionally biased region" description="Polar residues" evidence="8">
    <location>
        <begin position="98"/>
        <end position="110"/>
    </location>
</feature>
<keyword evidence="4" id="KW-0853">WD repeat</keyword>
<evidence type="ECO:0000256" key="3">
    <source>
        <dbReference type="ARBA" id="ARBA00022540"/>
    </source>
</evidence>
<dbReference type="PANTHER" id="PTHR13227:SF0">
    <property type="entry name" value="EUKARYOTIC TRANSLATION INITIATION FACTOR 2A"/>
    <property type="match status" value="1"/>
</dbReference>
<keyword evidence="3" id="KW-0396">Initiation factor</keyword>
<evidence type="ECO:0000256" key="6">
    <source>
        <dbReference type="ARBA" id="ARBA00022845"/>
    </source>
</evidence>
<gene>
    <name evidence="10" type="ORF">FRACYDRAFT_261486</name>
</gene>
<dbReference type="KEGG" id="fcy:FRACYDRAFT_261486"/>
<feature type="region of interest" description="Disordered" evidence="8">
    <location>
        <begin position="586"/>
        <end position="615"/>
    </location>
</feature>
<protein>
    <recommendedName>
        <fullName evidence="2">Eukaryotic translation initiation factor 2A</fullName>
    </recommendedName>
</protein>
<name>A0A1E7FAJ6_9STRA</name>
<keyword evidence="6" id="KW-0810">Translation regulation</keyword>
<dbReference type="InterPro" id="IPR015943">
    <property type="entry name" value="WD40/YVTN_repeat-like_dom_sf"/>
</dbReference>
<dbReference type="GO" id="GO:0003729">
    <property type="term" value="F:mRNA binding"/>
    <property type="evidence" value="ECO:0007669"/>
    <property type="project" value="TreeGrafter"/>
</dbReference>
<feature type="region of interest" description="Disordered" evidence="8">
    <location>
        <begin position="492"/>
        <end position="544"/>
    </location>
</feature>
<feature type="compositionally biased region" description="Basic and acidic residues" evidence="8">
    <location>
        <begin position="589"/>
        <end position="615"/>
    </location>
</feature>
<evidence type="ECO:0000313" key="10">
    <source>
        <dbReference type="EMBL" id="OEU15035.1"/>
    </source>
</evidence>
<dbReference type="InParanoid" id="A0A1E7FAJ6"/>
<evidence type="ECO:0000256" key="2">
    <source>
        <dbReference type="ARBA" id="ARBA00013819"/>
    </source>
</evidence>
<dbReference type="InterPro" id="IPR011387">
    <property type="entry name" value="TIF2A"/>
</dbReference>
<dbReference type="GO" id="GO:0022627">
    <property type="term" value="C:cytosolic small ribosomal subunit"/>
    <property type="evidence" value="ECO:0007669"/>
    <property type="project" value="TreeGrafter"/>
</dbReference>
<dbReference type="OrthoDB" id="2194683at2759"/>
<keyword evidence="11" id="KW-1185">Reference proteome</keyword>
<dbReference type="EMBL" id="KV784359">
    <property type="protein sequence ID" value="OEU15035.1"/>
    <property type="molecule type" value="Genomic_DNA"/>
</dbReference>
<evidence type="ECO:0000256" key="4">
    <source>
        <dbReference type="ARBA" id="ARBA00022574"/>
    </source>
</evidence>
<dbReference type="SUPFAM" id="SSF82171">
    <property type="entry name" value="DPP6 N-terminal domain-like"/>
    <property type="match status" value="1"/>
</dbReference>
<evidence type="ECO:0000256" key="5">
    <source>
        <dbReference type="ARBA" id="ARBA00022737"/>
    </source>
</evidence>
<dbReference type="PANTHER" id="PTHR13227">
    <property type="entry name" value="EUKARYOTIC TRANSLATION INITIATION FACTOR 2A"/>
    <property type="match status" value="1"/>
</dbReference>
<evidence type="ECO:0000256" key="7">
    <source>
        <dbReference type="ARBA" id="ARBA00022917"/>
    </source>
</evidence>
<proteinExistence type="inferred from homology"/>
<dbReference type="GO" id="GO:0043022">
    <property type="term" value="F:ribosome binding"/>
    <property type="evidence" value="ECO:0007669"/>
    <property type="project" value="TreeGrafter"/>
</dbReference>
<accession>A0A1E7FAJ6</accession>
<feature type="region of interest" description="Disordered" evidence="8">
    <location>
        <begin position="81"/>
        <end position="110"/>
    </location>
</feature>
<evidence type="ECO:0000259" key="9">
    <source>
        <dbReference type="Pfam" id="PF08662"/>
    </source>
</evidence>
<dbReference type="GO" id="GO:0000049">
    <property type="term" value="F:tRNA binding"/>
    <property type="evidence" value="ECO:0007669"/>
    <property type="project" value="TreeGrafter"/>
</dbReference>
<keyword evidence="7" id="KW-0648">Protein biosynthesis</keyword>
<dbReference type="AlphaFoldDB" id="A0A1E7FAJ6"/>
<dbReference type="InterPro" id="IPR013979">
    <property type="entry name" value="TIF_beta_prop-like"/>
</dbReference>
<dbReference type="GO" id="GO:0006417">
    <property type="term" value="P:regulation of translation"/>
    <property type="evidence" value="ECO:0007669"/>
    <property type="project" value="UniProtKB-KW"/>
</dbReference>
<dbReference type="GO" id="GO:0003743">
    <property type="term" value="F:translation initiation factor activity"/>
    <property type="evidence" value="ECO:0007669"/>
    <property type="project" value="UniProtKB-KW"/>
</dbReference>
<dbReference type="Proteomes" id="UP000095751">
    <property type="component" value="Unassembled WGS sequence"/>
</dbReference>